<name>A0ACC0AM40_CATRO</name>
<sequence>MDFFSDYGDANRYKIQEVIGKGSYGVVCSAIDTHTGEKVAIKKIHDIFEHISDAARILREIKLLRLLRHPDIVEIKHIMLPPSRREFKDIYVVFELMESDLHQVIKANDDLTREHYQFFLYQLLRALKYIHTANVYHRDLKPKNILANANCKLKICDFGLARVAFNDTPTTVFWTDYVATRWYRAPELCGSFFSKYTPAIDIWSIGCIFAEVLTGKPLFPGKNVVHQLDLMTDLLGTPSMDTISRVRFLLSFFSSRLRFDAVRNEKARRYLTTMRKKQQVPFAHKFPNADPLALRLLEKLLAFDPKDRPTAEQALADPYFKGLAKVEREPSSQPISKMEFEFERRRVTKEDIRELIFREILEYHPQLLKDYMNGVERTNFLYPRVTKFCSCGTFMHCSAVDQFKKQFAHLEENGGKSGPVIPFERKHVSLPRSTIVHSNAGASKEQSRVANGKDRPVGDEPCNRNPRDSDGFPANLSRTLLAQQRITQAKPGKVVGPVLPYENGNVTKEAYDPRTFVRSAVIPPHINPSAYCYPGNGPGKQEKTTMESERISSQSQTRQLPCMASKLAPDIAIDIDSNPFYMTRAAVTKDHADDRVTIDANLLQSRSQYSGIGVAAAAAAAASAAASRKVGTVQFGISRMY</sequence>
<protein>
    <submittedName>
        <fullName evidence="1">Uncharacterized protein</fullName>
    </submittedName>
</protein>
<accession>A0ACC0AM40</accession>
<evidence type="ECO:0000313" key="2">
    <source>
        <dbReference type="Proteomes" id="UP001060085"/>
    </source>
</evidence>
<organism evidence="1 2">
    <name type="scientific">Catharanthus roseus</name>
    <name type="common">Madagascar periwinkle</name>
    <name type="synonym">Vinca rosea</name>
    <dbReference type="NCBI Taxonomy" id="4058"/>
    <lineage>
        <taxon>Eukaryota</taxon>
        <taxon>Viridiplantae</taxon>
        <taxon>Streptophyta</taxon>
        <taxon>Embryophyta</taxon>
        <taxon>Tracheophyta</taxon>
        <taxon>Spermatophyta</taxon>
        <taxon>Magnoliopsida</taxon>
        <taxon>eudicotyledons</taxon>
        <taxon>Gunneridae</taxon>
        <taxon>Pentapetalae</taxon>
        <taxon>asterids</taxon>
        <taxon>lamiids</taxon>
        <taxon>Gentianales</taxon>
        <taxon>Apocynaceae</taxon>
        <taxon>Rauvolfioideae</taxon>
        <taxon>Vinceae</taxon>
        <taxon>Catharanthinae</taxon>
        <taxon>Catharanthus</taxon>
    </lineage>
</organism>
<comment type="caution">
    <text evidence="1">The sequence shown here is derived from an EMBL/GenBank/DDBJ whole genome shotgun (WGS) entry which is preliminary data.</text>
</comment>
<dbReference type="Proteomes" id="UP001060085">
    <property type="component" value="Linkage Group LG05"/>
</dbReference>
<evidence type="ECO:0000313" key="1">
    <source>
        <dbReference type="EMBL" id="KAI5662052.1"/>
    </source>
</evidence>
<keyword evidence="2" id="KW-1185">Reference proteome</keyword>
<gene>
    <name evidence="1" type="ORF">M9H77_21375</name>
</gene>
<proteinExistence type="predicted"/>
<reference evidence="2" key="1">
    <citation type="journal article" date="2023" name="Nat. Plants">
        <title>Single-cell RNA sequencing provides a high-resolution roadmap for understanding the multicellular compartmentation of specialized metabolism.</title>
        <authorList>
            <person name="Sun S."/>
            <person name="Shen X."/>
            <person name="Li Y."/>
            <person name="Li Y."/>
            <person name="Wang S."/>
            <person name="Li R."/>
            <person name="Zhang H."/>
            <person name="Shen G."/>
            <person name="Guo B."/>
            <person name="Wei J."/>
            <person name="Xu J."/>
            <person name="St-Pierre B."/>
            <person name="Chen S."/>
            <person name="Sun C."/>
        </authorList>
    </citation>
    <scope>NUCLEOTIDE SEQUENCE [LARGE SCALE GENOMIC DNA]</scope>
</reference>
<dbReference type="EMBL" id="CM044705">
    <property type="protein sequence ID" value="KAI5662052.1"/>
    <property type="molecule type" value="Genomic_DNA"/>
</dbReference>